<dbReference type="Gene3D" id="2.160.20.10">
    <property type="entry name" value="Single-stranded right-handed beta-helix, Pectin lyase-like"/>
    <property type="match status" value="1"/>
</dbReference>
<dbReference type="STRING" id="3827.A0A1S2XE39"/>
<reference evidence="5" key="2">
    <citation type="submission" date="2025-08" db="UniProtKB">
        <authorList>
            <consortium name="RefSeq"/>
        </authorList>
    </citation>
    <scope>IDENTIFICATION</scope>
    <source>
        <tissue evidence="5">Etiolated seedlings</tissue>
    </source>
</reference>
<dbReference type="AlphaFoldDB" id="A0A1S2XE39"/>
<feature type="chain" id="PRO_5010386760" evidence="3">
    <location>
        <begin position="25"/>
        <end position="488"/>
    </location>
</feature>
<evidence type="ECO:0000256" key="2">
    <source>
        <dbReference type="ARBA" id="ARBA00022512"/>
    </source>
</evidence>
<keyword evidence="4" id="KW-1185">Reference proteome</keyword>
<dbReference type="InterPro" id="IPR039279">
    <property type="entry name" value="QRT3-like"/>
</dbReference>
<evidence type="ECO:0000256" key="1">
    <source>
        <dbReference type="ARBA" id="ARBA00004191"/>
    </source>
</evidence>
<dbReference type="FunFam" id="2.160.20.10:FF:000046">
    <property type="entry name" value="Polygalacturonase QRT3"/>
    <property type="match status" value="1"/>
</dbReference>
<dbReference type="GO" id="GO:0004650">
    <property type="term" value="F:polygalacturonase activity"/>
    <property type="evidence" value="ECO:0007669"/>
    <property type="project" value="InterPro"/>
</dbReference>
<keyword evidence="2" id="KW-0964">Secreted</keyword>
<dbReference type="SUPFAM" id="SSF51126">
    <property type="entry name" value="Pectin lyase-like"/>
    <property type="match status" value="1"/>
</dbReference>
<proteinExistence type="predicted"/>
<dbReference type="OrthoDB" id="1046782at2759"/>
<dbReference type="PANTHER" id="PTHR33928:SF2">
    <property type="entry name" value="PECTATE LYASE SUPERFAMILY PROTEIN DOMAIN-CONTAINING PROTEIN-RELATED"/>
    <property type="match status" value="1"/>
</dbReference>
<evidence type="ECO:0000313" key="4">
    <source>
        <dbReference type="Proteomes" id="UP000087171"/>
    </source>
</evidence>
<reference evidence="4" key="1">
    <citation type="journal article" date="2013" name="Nat. Biotechnol.">
        <title>Draft genome sequence of chickpea (Cicer arietinum) provides a resource for trait improvement.</title>
        <authorList>
            <person name="Varshney R.K."/>
            <person name="Song C."/>
            <person name="Saxena R.K."/>
            <person name="Azam S."/>
            <person name="Yu S."/>
            <person name="Sharpe A.G."/>
            <person name="Cannon S."/>
            <person name="Baek J."/>
            <person name="Rosen B.D."/>
            <person name="Tar'an B."/>
            <person name="Millan T."/>
            <person name="Zhang X."/>
            <person name="Ramsay L.D."/>
            <person name="Iwata A."/>
            <person name="Wang Y."/>
            <person name="Nelson W."/>
            <person name="Farmer A.D."/>
            <person name="Gaur P.M."/>
            <person name="Soderlund C."/>
            <person name="Penmetsa R.V."/>
            <person name="Xu C."/>
            <person name="Bharti A.K."/>
            <person name="He W."/>
            <person name="Winter P."/>
            <person name="Zhao S."/>
            <person name="Hane J.K."/>
            <person name="Carrasquilla-Garcia N."/>
            <person name="Condie J.A."/>
            <person name="Upadhyaya H.D."/>
            <person name="Luo M.C."/>
            <person name="Thudi M."/>
            <person name="Gowda C.L."/>
            <person name="Singh N.P."/>
            <person name="Lichtenzveig J."/>
            <person name="Gali K.K."/>
            <person name="Rubio J."/>
            <person name="Nadarajan N."/>
            <person name="Dolezel J."/>
            <person name="Bansal K.C."/>
            <person name="Xu X."/>
            <person name="Edwards D."/>
            <person name="Zhang G."/>
            <person name="Kahl G."/>
            <person name="Gil J."/>
            <person name="Singh K.B."/>
            <person name="Datta S.K."/>
            <person name="Jackson S.A."/>
            <person name="Wang J."/>
            <person name="Cook D.R."/>
        </authorList>
    </citation>
    <scope>NUCLEOTIDE SEQUENCE [LARGE SCALE GENOMIC DNA]</scope>
    <source>
        <strain evidence="4">cv. CDC Frontier</strain>
    </source>
</reference>
<feature type="signal peptide" evidence="3">
    <location>
        <begin position="1"/>
        <end position="24"/>
    </location>
</feature>
<comment type="subcellular location">
    <subcellularLocation>
        <location evidence="1">Secreted</location>
        <location evidence="1">Cell wall</location>
    </subcellularLocation>
</comment>
<dbReference type="Proteomes" id="UP000087171">
    <property type="component" value="Chromosome Ca1"/>
</dbReference>
<name>A0A1S2XE39_CICAR</name>
<dbReference type="eggNOG" id="ENOG502QQTR">
    <property type="taxonomic scope" value="Eukaryota"/>
</dbReference>
<dbReference type="PaxDb" id="3827-XP_004487914.1"/>
<dbReference type="InterPro" id="IPR012334">
    <property type="entry name" value="Pectin_lyas_fold"/>
</dbReference>
<keyword evidence="3" id="KW-0732">Signal</keyword>
<sequence>MYIMRFSNLAFLLLLLLVVEETTCFNKHIHELSHFINKLKHKVDIPLSQSPSPSPSPDTKMSGRVLCPIEYGADPRGENESSDAIMKALEDAFEMDNEGLELLPGIRDLGGVVIDFQGGNYKISKPITFPSSIGNLVVKGGTLRASDTFPTDRHLVELCASNSHNLQNTTTPSINHQHEFNNNNLLQQTIGTYYEDITFRDILFDSSYRGGGIFIVDSARIRINNCFFLHFTTEGILVQKGHETFISNSFLGQHSTVGGDKDERNFTGTAIDLASNDNAITDVAIFSAAIGIVVRGQANIITGVHCYNKATYFGGIGILVKLGGNRIDNCYMDFTSIVMEDPFQVHVTNGFFLGDANVVLKSIKGQVYGLNIVNNMFSGNHDNKVPIVTLDGEFSNIDQVVIDRNNVNGMSLRSTVGKLSVEGNGTKWVADFSNVLVFPNKISHFQYSFYSLEGPKFVAHLVSNVSNNVVVVESEKQVHGVVSFFVEQ</sequence>
<dbReference type="GeneID" id="101511807"/>
<keyword evidence="2" id="KW-0134">Cell wall</keyword>
<organism evidence="4 5">
    <name type="scientific">Cicer arietinum</name>
    <name type="common">Chickpea</name>
    <name type="synonym">Garbanzo</name>
    <dbReference type="NCBI Taxonomy" id="3827"/>
    <lineage>
        <taxon>Eukaryota</taxon>
        <taxon>Viridiplantae</taxon>
        <taxon>Streptophyta</taxon>
        <taxon>Embryophyta</taxon>
        <taxon>Tracheophyta</taxon>
        <taxon>Spermatophyta</taxon>
        <taxon>Magnoliopsida</taxon>
        <taxon>eudicotyledons</taxon>
        <taxon>Gunneridae</taxon>
        <taxon>Pentapetalae</taxon>
        <taxon>rosids</taxon>
        <taxon>fabids</taxon>
        <taxon>Fabales</taxon>
        <taxon>Fabaceae</taxon>
        <taxon>Papilionoideae</taxon>
        <taxon>50 kb inversion clade</taxon>
        <taxon>NPAAA clade</taxon>
        <taxon>Hologalegina</taxon>
        <taxon>IRL clade</taxon>
        <taxon>Cicereae</taxon>
        <taxon>Cicer</taxon>
    </lineage>
</organism>
<accession>A0A1S2XE39</accession>
<gene>
    <name evidence="5" type="primary">LOC101511807</name>
</gene>
<evidence type="ECO:0000256" key="3">
    <source>
        <dbReference type="SAM" id="SignalP"/>
    </source>
</evidence>
<dbReference type="InterPro" id="IPR011050">
    <property type="entry name" value="Pectin_lyase_fold/virulence"/>
</dbReference>
<dbReference type="KEGG" id="cam:101511807"/>
<evidence type="ECO:0000313" key="5">
    <source>
        <dbReference type="RefSeq" id="XP_004487914.1"/>
    </source>
</evidence>
<protein>
    <submittedName>
        <fullName evidence="5">Polygalacturonase QRT3</fullName>
    </submittedName>
</protein>
<dbReference type="PANTHER" id="PTHR33928">
    <property type="entry name" value="POLYGALACTURONASE QRT3"/>
    <property type="match status" value="1"/>
</dbReference>
<dbReference type="RefSeq" id="XP_004487914.1">
    <property type="nucleotide sequence ID" value="XM_004487857.3"/>
</dbReference>